<dbReference type="OrthoDB" id="1898716at2759"/>
<dbReference type="GO" id="GO:0005634">
    <property type="term" value="C:nucleus"/>
    <property type="evidence" value="ECO:0007669"/>
    <property type="project" value="InterPro"/>
</dbReference>
<evidence type="ECO:0000259" key="2">
    <source>
        <dbReference type="PROSITE" id="PS51297"/>
    </source>
</evidence>
<comment type="caution">
    <text evidence="3">The sequence shown here is derived from an EMBL/GenBank/DDBJ whole genome shotgun (WGS) entry which is preliminary data.</text>
</comment>
<feature type="coiled-coil region" evidence="1">
    <location>
        <begin position="16"/>
        <end position="109"/>
    </location>
</feature>
<dbReference type="Pfam" id="PF01486">
    <property type="entry name" value="K-box"/>
    <property type="match status" value="1"/>
</dbReference>
<proteinExistence type="predicted"/>
<organism evidence="3 4">
    <name type="scientific">Handroanthus impetiginosus</name>
    <dbReference type="NCBI Taxonomy" id="429701"/>
    <lineage>
        <taxon>Eukaryota</taxon>
        <taxon>Viridiplantae</taxon>
        <taxon>Streptophyta</taxon>
        <taxon>Embryophyta</taxon>
        <taxon>Tracheophyta</taxon>
        <taxon>Spermatophyta</taxon>
        <taxon>Magnoliopsida</taxon>
        <taxon>eudicotyledons</taxon>
        <taxon>Gunneridae</taxon>
        <taxon>Pentapetalae</taxon>
        <taxon>asterids</taxon>
        <taxon>lamiids</taxon>
        <taxon>Lamiales</taxon>
        <taxon>Bignoniaceae</taxon>
        <taxon>Crescentiina</taxon>
        <taxon>Tabebuia alliance</taxon>
        <taxon>Handroanthus</taxon>
    </lineage>
</organism>
<keyword evidence="4" id="KW-1185">Reference proteome</keyword>
<dbReference type="AlphaFoldDB" id="A0A2G9FW05"/>
<keyword evidence="1" id="KW-0175">Coiled coil</keyword>
<dbReference type="Proteomes" id="UP000231279">
    <property type="component" value="Unassembled WGS sequence"/>
</dbReference>
<dbReference type="InterPro" id="IPR002487">
    <property type="entry name" value="TF_Kbox"/>
</dbReference>
<evidence type="ECO:0000313" key="3">
    <source>
        <dbReference type="EMBL" id="PIM97250.1"/>
    </source>
</evidence>
<dbReference type="EMBL" id="NKXS01010375">
    <property type="protein sequence ID" value="PIM97250.1"/>
    <property type="molecule type" value="Genomic_DNA"/>
</dbReference>
<feature type="domain" description="K-box" evidence="2">
    <location>
        <begin position="16"/>
        <end position="106"/>
    </location>
</feature>
<gene>
    <name evidence="3" type="ORF">CDL12_30281</name>
</gene>
<dbReference type="STRING" id="429701.A0A2G9FW05"/>
<dbReference type="PROSITE" id="PS51297">
    <property type="entry name" value="K_BOX"/>
    <property type="match status" value="1"/>
</dbReference>
<reference evidence="4" key="1">
    <citation type="journal article" date="2018" name="Gigascience">
        <title>Genome assembly of the Pink Ipe (Handroanthus impetiginosus, Bignoniaceae), a highly valued, ecologically keystone Neotropical timber forest tree.</title>
        <authorList>
            <person name="Silva-Junior O.B."/>
            <person name="Grattapaglia D."/>
            <person name="Novaes E."/>
            <person name="Collevatti R.G."/>
        </authorList>
    </citation>
    <scope>NUCLEOTIDE SEQUENCE [LARGE SCALE GENOMIC DNA]</scope>
    <source>
        <strain evidence="4">cv. UFG-1</strain>
    </source>
</reference>
<name>A0A2G9FW05_9LAMI</name>
<accession>A0A2G9FW05</accession>
<evidence type="ECO:0000313" key="4">
    <source>
        <dbReference type="Proteomes" id="UP000231279"/>
    </source>
</evidence>
<dbReference type="GO" id="GO:0003700">
    <property type="term" value="F:DNA-binding transcription factor activity"/>
    <property type="evidence" value="ECO:0007669"/>
    <property type="project" value="InterPro"/>
</dbReference>
<sequence>MEVGTAKPDEQGITATEVWRNEIEDLRRTVEALEAREKHFAGENLSGLGMKELKQLERQLRVGVDRIRSKKRRIIMEQIGYLKKKHKDLQEENNNLQKKLNELQEASTSSMILESDATRLFQRS</sequence>
<protein>
    <recommendedName>
        <fullName evidence="2">K-box domain-containing protein</fullName>
    </recommendedName>
</protein>
<evidence type="ECO:0000256" key="1">
    <source>
        <dbReference type="SAM" id="Coils"/>
    </source>
</evidence>